<gene>
    <name evidence="2" type="primary">yqfD</name>
    <name evidence="2" type="ORF">KQI89_04550</name>
</gene>
<keyword evidence="1" id="KW-0472">Membrane</keyword>
<sequence length="378" mass="44140">MSKFSKYYNGTIEVEVQSLIPERVINYLWNRGAGVRNIRKINITTLRFYIDIKDYDFLEEASKKTNSKIKIIGRKGAYFLYIKLKRYITLSLGAIMFLFLIYYMSTFIWSIDIQTEKYLSPYEVRQALKDIGVRPGVKKKNIDVTNIEEEMKKREDIMWVRARIEGAKMKVKVAERQSPPIIKEDNSINNIIAKMDGEIIRIYTTSGTPLVKAGDLVKKDQLLIKAEQGKEGATYVTNAEGDVLAKTFYEFTKSIKLRGKVKERTGNSREHVYLELFGKKLYFKKEEHGYKQWEIAEEGGNFIKKVIYYELKEIDFEKDEDKVIQESVEELKKELKKELPIEAKVLDNIVNKSIEEDTLNMNIVFIVEQNISLKQILQ</sequence>
<comment type="caution">
    <text evidence="2">The sequence shown here is derived from an EMBL/GenBank/DDBJ whole genome shotgun (WGS) entry which is preliminary data.</text>
</comment>
<name>A0ABS6EZF1_9CLOT</name>
<evidence type="ECO:0000256" key="1">
    <source>
        <dbReference type="SAM" id="Phobius"/>
    </source>
</evidence>
<proteinExistence type="predicted"/>
<evidence type="ECO:0000313" key="3">
    <source>
        <dbReference type="Proteomes" id="UP000736583"/>
    </source>
</evidence>
<dbReference type="InterPro" id="IPR010690">
    <property type="entry name" value="YqfD"/>
</dbReference>
<protein>
    <submittedName>
        <fullName evidence="2">Sporulation protein YqfD</fullName>
    </submittedName>
</protein>
<keyword evidence="1" id="KW-1133">Transmembrane helix</keyword>
<keyword evidence="3" id="KW-1185">Reference proteome</keyword>
<dbReference type="EMBL" id="JAHLQL010000001">
    <property type="protein sequence ID" value="MBU5591024.1"/>
    <property type="molecule type" value="Genomic_DNA"/>
</dbReference>
<dbReference type="RefSeq" id="WP_216456080.1">
    <property type="nucleotide sequence ID" value="NZ_JAHLQL010000001.1"/>
</dbReference>
<dbReference type="Pfam" id="PF06898">
    <property type="entry name" value="YqfD"/>
    <property type="match status" value="1"/>
</dbReference>
<reference evidence="2 3" key="1">
    <citation type="submission" date="2021-06" db="EMBL/GenBank/DDBJ databases">
        <authorList>
            <person name="Sun Q."/>
            <person name="Li D."/>
        </authorList>
    </citation>
    <scope>NUCLEOTIDE SEQUENCE [LARGE SCALE GENOMIC DNA]</scope>
    <source>
        <strain evidence="2 3">MSJ-4</strain>
    </source>
</reference>
<evidence type="ECO:0000313" key="2">
    <source>
        <dbReference type="EMBL" id="MBU5591024.1"/>
    </source>
</evidence>
<dbReference type="Proteomes" id="UP000736583">
    <property type="component" value="Unassembled WGS sequence"/>
</dbReference>
<dbReference type="PIRSF" id="PIRSF029895">
    <property type="entry name" value="SpoIV"/>
    <property type="match status" value="1"/>
</dbReference>
<feature type="transmembrane region" description="Helical" evidence="1">
    <location>
        <begin position="87"/>
        <end position="111"/>
    </location>
</feature>
<organism evidence="2 3">
    <name type="scientific">Clostridium simiarum</name>
    <dbReference type="NCBI Taxonomy" id="2841506"/>
    <lineage>
        <taxon>Bacteria</taxon>
        <taxon>Bacillati</taxon>
        <taxon>Bacillota</taxon>
        <taxon>Clostridia</taxon>
        <taxon>Eubacteriales</taxon>
        <taxon>Clostridiaceae</taxon>
        <taxon>Clostridium</taxon>
    </lineage>
</organism>
<keyword evidence="1" id="KW-0812">Transmembrane</keyword>
<dbReference type="NCBIfam" id="TIGR02876">
    <property type="entry name" value="spore_yqfD"/>
    <property type="match status" value="1"/>
</dbReference>
<accession>A0ABS6EZF1</accession>